<dbReference type="SUPFAM" id="SSF57903">
    <property type="entry name" value="FYVE/PHD zinc finger"/>
    <property type="match status" value="1"/>
</dbReference>
<dbReference type="EMBL" id="JAESDN010000004">
    <property type="protein sequence ID" value="KAG7051715.1"/>
    <property type="molecule type" value="Genomic_DNA"/>
</dbReference>
<feature type="compositionally biased region" description="Low complexity" evidence="6">
    <location>
        <begin position="279"/>
        <end position="289"/>
    </location>
</feature>
<feature type="compositionally biased region" description="Polar residues" evidence="6">
    <location>
        <begin position="222"/>
        <end position="250"/>
    </location>
</feature>
<sequence length="449" mass="49700">NCQVPSHIPFPSTGSSIRSQISQKWLYKFTCPQRGSYTAFSYSTSGYITSEVMDSDESRGPPRKRLRSAQPTRRGRSRGARGDSVNPNTARKESDELDQQPKERQAHEPESSVDPRALPIPAALERYKAWKEAGAQHDEFCFICRQTKGLTYCITCKRSYHESCRPEESTYSVVEGNSCFFCEVCVHRNWHKDPPFLMPEMRPLAASSLPSAHSETAEATGATPSTMDTGRQDLSNSRQVHQNQETNRTTEASKDTPSTSARRTRTAKASHSAAREETAAAPSSSTTRTGITPLPPPTTSATTSREDPPRASSSTARAPAARKSRYTTLPTDVDAALRLLYAELETAHELRHKVGDVEGQVAQMQRELHLRNSELAVARRAADVGRVSASEMEQLRAQAALGEKAVAEADGLRAENRTLRAELEASRERLVESERALEEWKRKLSALIS</sequence>
<keyword evidence="2 4" id="KW-0863">Zinc-finger</keyword>
<feature type="compositionally biased region" description="Basic residues" evidence="6">
    <location>
        <begin position="61"/>
        <end position="79"/>
    </location>
</feature>
<evidence type="ECO:0000313" key="8">
    <source>
        <dbReference type="EMBL" id="KAG7051715.1"/>
    </source>
</evidence>
<name>A0A9P7R7P5_9PEZI</name>
<dbReference type="AlphaFoldDB" id="A0A9P7R7P5"/>
<feature type="compositionally biased region" description="Basic and acidic residues" evidence="6">
    <location>
        <begin position="90"/>
        <end position="110"/>
    </location>
</feature>
<feature type="coiled-coil region" evidence="5">
    <location>
        <begin position="409"/>
        <end position="443"/>
    </location>
</feature>
<evidence type="ECO:0000256" key="1">
    <source>
        <dbReference type="ARBA" id="ARBA00022723"/>
    </source>
</evidence>
<comment type="caution">
    <text evidence="8">The sequence shown here is derived from an EMBL/GenBank/DDBJ whole genome shotgun (WGS) entry which is preliminary data.</text>
</comment>
<dbReference type="InterPro" id="IPR011011">
    <property type="entry name" value="Znf_FYVE_PHD"/>
</dbReference>
<evidence type="ECO:0000256" key="4">
    <source>
        <dbReference type="PROSITE-ProRule" id="PRU00146"/>
    </source>
</evidence>
<dbReference type="InterPro" id="IPR019787">
    <property type="entry name" value="Znf_PHD-finger"/>
</dbReference>
<dbReference type="Gene3D" id="3.30.40.10">
    <property type="entry name" value="Zinc/RING finger domain, C3HC4 (zinc finger)"/>
    <property type="match status" value="1"/>
</dbReference>
<evidence type="ECO:0000256" key="2">
    <source>
        <dbReference type="ARBA" id="ARBA00022771"/>
    </source>
</evidence>
<reference evidence="8" key="1">
    <citation type="submission" date="2021-05" db="EMBL/GenBank/DDBJ databases">
        <title>Comparative genomics of three Colletotrichum scovillei strains and genetic complementation revealed genes involved fungal growth and virulence on chili pepper.</title>
        <authorList>
            <person name="Hsieh D.-K."/>
            <person name="Chuang S.-C."/>
            <person name="Chen C.-Y."/>
            <person name="Chao Y.-T."/>
            <person name="Lu M.-Y.J."/>
            <person name="Lee M.-H."/>
            <person name="Shih M.-C."/>
        </authorList>
    </citation>
    <scope>NUCLEOTIDE SEQUENCE</scope>
    <source>
        <strain evidence="8">Coll-153</strain>
    </source>
</reference>
<feature type="compositionally biased region" description="Low complexity" evidence="6">
    <location>
        <begin position="310"/>
        <end position="319"/>
    </location>
</feature>
<dbReference type="InterPro" id="IPR013083">
    <property type="entry name" value="Znf_RING/FYVE/PHD"/>
</dbReference>
<feature type="domain" description="PHD-type" evidence="7">
    <location>
        <begin position="138"/>
        <end position="188"/>
    </location>
</feature>
<protein>
    <recommendedName>
        <fullName evidence="7">PHD-type domain-containing protein</fullName>
    </recommendedName>
</protein>
<dbReference type="GO" id="GO:0008270">
    <property type="term" value="F:zinc ion binding"/>
    <property type="evidence" value="ECO:0007669"/>
    <property type="project" value="UniProtKB-KW"/>
</dbReference>
<evidence type="ECO:0000259" key="7">
    <source>
        <dbReference type="PROSITE" id="PS50016"/>
    </source>
</evidence>
<feature type="non-terminal residue" evidence="8">
    <location>
        <position position="1"/>
    </location>
</feature>
<dbReference type="PROSITE" id="PS50016">
    <property type="entry name" value="ZF_PHD_2"/>
    <property type="match status" value="1"/>
</dbReference>
<keyword evidence="1" id="KW-0479">Metal-binding</keyword>
<gene>
    <name evidence="8" type="ORF">JMJ77_002332</name>
</gene>
<organism evidence="8 9">
    <name type="scientific">Colletotrichum scovillei</name>
    <dbReference type="NCBI Taxonomy" id="1209932"/>
    <lineage>
        <taxon>Eukaryota</taxon>
        <taxon>Fungi</taxon>
        <taxon>Dikarya</taxon>
        <taxon>Ascomycota</taxon>
        <taxon>Pezizomycotina</taxon>
        <taxon>Sordariomycetes</taxon>
        <taxon>Hypocreomycetidae</taxon>
        <taxon>Glomerellales</taxon>
        <taxon>Glomerellaceae</taxon>
        <taxon>Colletotrichum</taxon>
        <taxon>Colletotrichum acutatum species complex</taxon>
    </lineage>
</organism>
<accession>A0A9P7R7P5</accession>
<keyword evidence="5" id="KW-0175">Coiled coil</keyword>
<evidence type="ECO:0000256" key="6">
    <source>
        <dbReference type="SAM" id="MobiDB-lite"/>
    </source>
</evidence>
<evidence type="ECO:0000256" key="3">
    <source>
        <dbReference type="ARBA" id="ARBA00022833"/>
    </source>
</evidence>
<feature type="region of interest" description="Disordered" evidence="6">
    <location>
        <begin position="207"/>
        <end position="327"/>
    </location>
</feature>
<dbReference type="Proteomes" id="UP000699042">
    <property type="component" value="Unassembled WGS sequence"/>
</dbReference>
<keyword evidence="9" id="KW-1185">Reference proteome</keyword>
<keyword evidence="3" id="KW-0862">Zinc</keyword>
<feature type="region of interest" description="Disordered" evidence="6">
    <location>
        <begin position="52"/>
        <end position="118"/>
    </location>
</feature>
<proteinExistence type="predicted"/>
<evidence type="ECO:0000313" key="9">
    <source>
        <dbReference type="Proteomes" id="UP000699042"/>
    </source>
</evidence>
<evidence type="ECO:0000256" key="5">
    <source>
        <dbReference type="SAM" id="Coils"/>
    </source>
</evidence>